<name>A0A836G4Q6_LEIEN</name>
<feature type="compositionally biased region" description="Low complexity" evidence="1">
    <location>
        <begin position="291"/>
        <end position="304"/>
    </location>
</feature>
<dbReference type="OrthoDB" id="273249at2759"/>
<feature type="region of interest" description="Disordered" evidence="1">
    <location>
        <begin position="192"/>
        <end position="222"/>
    </location>
</feature>
<reference evidence="2 3" key="1">
    <citation type="submission" date="2021-02" db="EMBL/GenBank/DDBJ databases">
        <title>Leishmania (Mundinia) enrietti genome sequencing and assembly.</title>
        <authorList>
            <person name="Almutairi H."/>
            <person name="Gatherer D."/>
        </authorList>
    </citation>
    <scope>NUCLEOTIDE SEQUENCE [LARGE SCALE GENOMIC DNA]</scope>
    <source>
        <strain evidence="2">CUR178</strain>
    </source>
</reference>
<dbReference type="PANTHER" id="PTHR39963:SF1">
    <property type="entry name" value="MNMC-LIKE METHYLTRANSFERASE DOMAIN-CONTAINING PROTEIN"/>
    <property type="match status" value="1"/>
</dbReference>
<feature type="compositionally biased region" description="Low complexity" evidence="1">
    <location>
        <begin position="7"/>
        <end position="22"/>
    </location>
</feature>
<feature type="region of interest" description="Disordered" evidence="1">
    <location>
        <begin position="276"/>
        <end position="304"/>
    </location>
</feature>
<feature type="compositionally biased region" description="Polar residues" evidence="1">
    <location>
        <begin position="246"/>
        <end position="262"/>
    </location>
</feature>
<gene>
    <name evidence="2" type="ORF">CUR178_04542</name>
</gene>
<evidence type="ECO:0000313" key="3">
    <source>
        <dbReference type="Proteomes" id="UP000674179"/>
    </source>
</evidence>
<dbReference type="KEGG" id="lenr:94171760"/>
<evidence type="ECO:0000313" key="2">
    <source>
        <dbReference type="EMBL" id="KAG5475092.1"/>
    </source>
</evidence>
<dbReference type="RefSeq" id="XP_067691621.1">
    <property type="nucleotide sequence ID" value="XM_067836250.1"/>
</dbReference>
<proteinExistence type="predicted"/>
<accession>A0A836G4Q6</accession>
<dbReference type="GeneID" id="94171760"/>
<protein>
    <submittedName>
        <fullName evidence="2">Uncharacterized protein</fullName>
    </submittedName>
</protein>
<feature type="region of interest" description="Disordered" evidence="1">
    <location>
        <begin position="1"/>
        <end position="22"/>
    </location>
</feature>
<keyword evidence="3" id="KW-1185">Reference proteome</keyword>
<feature type="region of interest" description="Disordered" evidence="1">
    <location>
        <begin position="441"/>
        <end position="476"/>
    </location>
</feature>
<dbReference type="PANTHER" id="PTHR39963">
    <property type="entry name" value="SLL0983 PROTEIN"/>
    <property type="match status" value="1"/>
</dbReference>
<feature type="region of interest" description="Disordered" evidence="1">
    <location>
        <begin position="246"/>
        <end position="265"/>
    </location>
</feature>
<comment type="caution">
    <text evidence="2">The sequence shown here is derived from an EMBL/GenBank/DDBJ whole genome shotgun (WGS) entry which is preliminary data.</text>
</comment>
<dbReference type="Proteomes" id="UP000674179">
    <property type="component" value="Chromosome 28"/>
</dbReference>
<sequence length="537" mass="55678">MSRRGATSETSEAAAASHSLSSAPEEGREACVVPVTELLPYTAHDAVLALGLGGNVLGQCLDALLPAVVPLHIVEVGPAALQACYEHGQFPEIVAVDGWGSGLDAVPSGEALKPAITPRRRKASSLRSAAMTDIAAVTAVTACPAAPLGSPASIQWVADLIHCRSATPVAFRATRQQPTGLLERLAAPLPAVPNRTAKRTTCTPGWRGASATEAGTPLQSPQGRSEYGCFLQDAYACLRAGTFSSTGSVPRSATAQHQTPSSVRMAAHPVAPSLLQQAHRTKSAAHARTSPPTREAANAGAAEAAPPPVQYSMIFLDCYGPGEERMMHEGTLVELCAQRLRPGGVLLVNAHVLPAVANLRCDFLSYDFSTVQALRVAGYTQTVVACVARDAAVSAAPAAAARAPNAAVCAPFLAEKRGRFTVRQMRLLAAALNRALQRYNRSTPGVTGGRDGARKDEATPAAATGKTASSSSHSSASLPSHSVAPAFWSDAACLKSCRRVAAPPTNAKSHTRALAASTAPSQACSIDVDLQVWGHHY</sequence>
<organism evidence="2 3">
    <name type="scientific">Leishmania enriettii</name>
    <dbReference type="NCBI Taxonomy" id="5663"/>
    <lineage>
        <taxon>Eukaryota</taxon>
        <taxon>Discoba</taxon>
        <taxon>Euglenozoa</taxon>
        <taxon>Kinetoplastea</taxon>
        <taxon>Metakinetoplastina</taxon>
        <taxon>Trypanosomatida</taxon>
        <taxon>Trypanosomatidae</taxon>
        <taxon>Leishmaniinae</taxon>
        <taxon>Leishmania</taxon>
    </lineage>
</organism>
<dbReference type="EMBL" id="JAFHKP010000028">
    <property type="protein sequence ID" value="KAG5475092.1"/>
    <property type="molecule type" value="Genomic_DNA"/>
</dbReference>
<evidence type="ECO:0000256" key="1">
    <source>
        <dbReference type="SAM" id="MobiDB-lite"/>
    </source>
</evidence>
<feature type="compositionally biased region" description="Low complexity" evidence="1">
    <location>
        <begin position="459"/>
        <end position="476"/>
    </location>
</feature>
<dbReference type="AlphaFoldDB" id="A0A836G4Q6"/>